<keyword evidence="2" id="KW-1185">Reference proteome</keyword>
<accession>A0A2P5FU39</accession>
<dbReference type="AlphaFoldDB" id="A0A2P5FU39"/>
<name>A0A2P5FU39_TREOI</name>
<evidence type="ECO:0000313" key="2">
    <source>
        <dbReference type="Proteomes" id="UP000237000"/>
    </source>
</evidence>
<comment type="caution">
    <text evidence="1">The sequence shown here is derived from an EMBL/GenBank/DDBJ whole genome shotgun (WGS) entry which is preliminary data.</text>
</comment>
<sequence>MEDQIYSQYAYMMIITLLVETLTHNIKYHNSSMWIYNELINEVGSGGTETSTVPSSISITFFIVGLSDGSSWTHHSATMTNFSTLFISAIASSSFSTKNSSFPPA</sequence>
<protein>
    <submittedName>
        <fullName evidence="1">Uncharacterized protein</fullName>
    </submittedName>
</protein>
<gene>
    <name evidence="1" type="ORF">TorRG33x02_030450</name>
</gene>
<reference evidence="2" key="1">
    <citation type="submission" date="2016-06" db="EMBL/GenBank/DDBJ databases">
        <title>Parallel loss of symbiosis genes in relatives of nitrogen-fixing non-legume Parasponia.</title>
        <authorList>
            <person name="Van Velzen R."/>
            <person name="Holmer R."/>
            <person name="Bu F."/>
            <person name="Rutten L."/>
            <person name="Van Zeijl A."/>
            <person name="Liu W."/>
            <person name="Santuari L."/>
            <person name="Cao Q."/>
            <person name="Sharma T."/>
            <person name="Shen D."/>
            <person name="Roswanjaya Y."/>
            <person name="Wardhani T."/>
            <person name="Kalhor M.S."/>
            <person name="Jansen J."/>
            <person name="Van den Hoogen J."/>
            <person name="Gungor B."/>
            <person name="Hartog M."/>
            <person name="Hontelez J."/>
            <person name="Verver J."/>
            <person name="Yang W.-C."/>
            <person name="Schijlen E."/>
            <person name="Repin R."/>
            <person name="Schilthuizen M."/>
            <person name="Schranz E."/>
            <person name="Heidstra R."/>
            <person name="Miyata K."/>
            <person name="Fedorova E."/>
            <person name="Kohlen W."/>
            <person name="Bisseling T."/>
            <person name="Smit S."/>
            <person name="Geurts R."/>
        </authorList>
    </citation>
    <scope>NUCLEOTIDE SEQUENCE [LARGE SCALE GENOMIC DNA]</scope>
    <source>
        <strain evidence="2">cv. RG33-2</strain>
    </source>
</reference>
<proteinExistence type="predicted"/>
<evidence type="ECO:0000313" key="1">
    <source>
        <dbReference type="EMBL" id="POO01291.1"/>
    </source>
</evidence>
<dbReference type="EMBL" id="JXTC01000009">
    <property type="protein sequence ID" value="POO01291.1"/>
    <property type="molecule type" value="Genomic_DNA"/>
</dbReference>
<dbReference type="InParanoid" id="A0A2P5FU39"/>
<dbReference type="Proteomes" id="UP000237000">
    <property type="component" value="Unassembled WGS sequence"/>
</dbReference>
<dbReference type="OrthoDB" id="1994608at2759"/>
<organism evidence="1 2">
    <name type="scientific">Trema orientale</name>
    <name type="common">Charcoal tree</name>
    <name type="synonym">Celtis orientalis</name>
    <dbReference type="NCBI Taxonomy" id="63057"/>
    <lineage>
        <taxon>Eukaryota</taxon>
        <taxon>Viridiplantae</taxon>
        <taxon>Streptophyta</taxon>
        <taxon>Embryophyta</taxon>
        <taxon>Tracheophyta</taxon>
        <taxon>Spermatophyta</taxon>
        <taxon>Magnoliopsida</taxon>
        <taxon>eudicotyledons</taxon>
        <taxon>Gunneridae</taxon>
        <taxon>Pentapetalae</taxon>
        <taxon>rosids</taxon>
        <taxon>fabids</taxon>
        <taxon>Rosales</taxon>
        <taxon>Cannabaceae</taxon>
        <taxon>Trema</taxon>
    </lineage>
</organism>